<reference evidence="4" key="1">
    <citation type="journal article" date="2015" name="Genome Announc.">
        <title>Draft genome sequence of the cellulolytic fungus Chaetomium globosum.</title>
        <authorList>
            <person name="Cuomo C.A."/>
            <person name="Untereiner W.A."/>
            <person name="Ma L.-J."/>
            <person name="Grabherr M."/>
            <person name="Birren B.W."/>
        </authorList>
    </citation>
    <scope>NUCLEOTIDE SEQUENCE [LARGE SCALE GENOMIC DNA]</scope>
    <source>
        <strain evidence="4">ATCC 6205 / CBS 148.51 / DSM 1962 / NBRC 6347 / NRRL 1970</strain>
    </source>
</reference>
<feature type="domain" description="SET" evidence="2">
    <location>
        <begin position="34"/>
        <end position="200"/>
    </location>
</feature>
<dbReference type="SUPFAM" id="SSF82199">
    <property type="entry name" value="SET domain"/>
    <property type="match status" value="1"/>
</dbReference>
<dbReference type="PROSITE" id="PS50280">
    <property type="entry name" value="SET"/>
    <property type="match status" value="1"/>
</dbReference>
<evidence type="ECO:0000313" key="4">
    <source>
        <dbReference type="Proteomes" id="UP000001056"/>
    </source>
</evidence>
<dbReference type="OMA" id="QCPACDP"/>
<keyword evidence="4" id="KW-1185">Reference proteome</keyword>
<dbReference type="RefSeq" id="XP_001226198.1">
    <property type="nucleotide sequence ID" value="XM_001226197.1"/>
</dbReference>
<gene>
    <name evidence="3" type="ORF">CHGG_10931</name>
</gene>
<dbReference type="InterPro" id="IPR046341">
    <property type="entry name" value="SET_dom_sf"/>
</dbReference>
<dbReference type="AlphaFoldDB" id="Q2GM73"/>
<dbReference type="SMART" id="SM00317">
    <property type="entry name" value="SET"/>
    <property type="match status" value="1"/>
</dbReference>
<dbReference type="Gene3D" id="1.25.40.10">
    <property type="entry name" value="Tetratricopeptide repeat domain"/>
    <property type="match status" value="1"/>
</dbReference>
<protein>
    <recommendedName>
        <fullName evidence="2">SET domain-containing protein</fullName>
    </recommendedName>
</protein>
<evidence type="ECO:0000259" key="2">
    <source>
        <dbReference type="PROSITE" id="PS50280"/>
    </source>
</evidence>
<dbReference type="HOGENOM" id="CLU_061410_0_0_1"/>
<proteinExistence type="predicted"/>
<dbReference type="PANTHER" id="PTHR47332">
    <property type="entry name" value="SET DOMAIN-CONTAINING PROTEIN 5"/>
    <property type="match status" value="1"/>
</dbReference>
<dbReference type="Pfam" id="PF00856">
    <property type="entry name" value="SET"/>
    <property type="match status" value="1"/>
</dbReference>
<dbReference type="CDD" id="cd20071">
    <property type="entry name" value="SET_SMYD"/>
    <property type="match status" value="1"/>
</dbReference>
<dbReference type="InterPro" id="IPR011990">
    <property type="entry name" value="TPR-like_helical_dom_sf"/>
</dbReference>
<sequence length="381" mass="42901">MTWLKAMLRLESTFRAQSRLAQSAVGQLESHFPLAFEIRSSPGKGLGVFATKNIPRDAVIMRDPLVFRAERGEELADLHHKFTMLPTATRQKILELSVGSGVHDFSAVIKELTAQQGGDEDCEKALIELFRLEDIIAENAFNAVPHNIDSASVLLYLNASRLNHSCIPNADPASKDDTSYMVMRANRDINAGEEITSSYILRVVPRATRLQQLSKGWGFTCQCPACDPKNPFSDSHERRLKALLQLYTESACYMNKEGRLKDAERSSYGALKQAADRAKRQIEMLSEHHSLRVFSRESCLGALDIAIAKYKLKRLESDLEEALKLLELIIEADKLYHGEITIGAHEELYKRLRRGDISSMWLLYLCTPLLFSSAEKRTLTT</sequence>
<dbReference type="Proteomes" id="UP000001056">
    <property type="component" value="Unassembled WGS sequence"/>
</dbReference>
<dbReference type="VEuPathDB" id="FungiDB:CHGG_10931"/>
<dbReference type="GeneID" id="4397193"/>
<feature type="coiled-coil region" evidence="1">
    <location>
        <begin position="268"/>
        <end position="332"/>
    </location>
</feature>
<organism evidence="3 4">
    <name type="scientific">Chaetomium globosum (strain ATCC 6205 / CBS 148.51 / DSM 1962 / NBRC 6347 / NRRL 1970)</name>
    <name type="common">Soil fungus</name>
    <dbReference type="NCBI Taxonomy" id="306901"/>
    <lineage>
        <taxon>Eukaryota</taxon>
        <taxon>Fungi</taxon>
        <taxon>Dikarya</taxon>
        <taxon>Ascomycota</taxon>
        <taxon>Pezizomycotina</taxon>
        <taxon>Sordariomycetes</taxon>
        <taxon>Sordariomycetidae</taxon>
        <taxon>Sordariales</taxon>
        <taxon>Chaetomiaceae</taxon>
        <taxon>Chaetomium</taxon>
    </lineage>
</organism>
<dbReference type="eggNOG" id="KOG2084">
    <property type="taxonomic scope" value="Eukaryota"/>
</dbReference>
<dbReference type="InterPro" id="IPR053185">
    <property type="entry name" value="SET_domain_protein"/>
</dbReference>
<dbReference type="OrthoDB" id="438641at2759"/>
<dbReference type="STRING" id="306901.Q2GM73"/>
<keyword evidence="1" id="KW-0175">Coiled coil</keyword>
<dbReference type="EMBL" id="CH408036">
    <property type="protein sequence ID" value="EAQ83113.1"/>
    <property type="molecule type" value="Genomic_DNA"/>
</dbReference>
<evidence type="ECO:0000313" key="3">
    <source>
        <dbReference type="EMBL" id="EAQ83113.1"/>
    </source>
</evidence>
<dbReference type="PANTHER" id="PTHR47332:SF4">
    <property type="entry name" value="SET DOMAIN-CONTAINING PROTEIN 5"/>
    <property type="match status" value="1"/>
</dbReference>
<dbReference type="InterPro" id="IPR001214">
    <property type="entry name" value="SET_dom"/>
</dbReference>
<accession>Q2GM73</accession>
<evidence type="ECO:0000256" key="1">
    <source>
        <dbReference type="SAM" id="Coils"/>
    </source>
</evidence>
<dbReference type="InParanoid" id="Q2GM73"/>
<name>Q2GM73_CHAGB</name>
<dbReference type="Gene3D" id="2.170.270.10">
    <property type="entry name" value="SET domain"/>
    <property type="match status" value="1"/>
</dbReference>